<dbReference type="PANTHER" id="PTHR42732:SF3">
    <property type="entry name" value="HYDROLASE"/>
    <property type="match status" value="1"/>
</dbReference>
<dbReference type="OrthoDB" id="9762066at2"/>
<dbReference type="RefSeq" id="WP_108022014.1">
    <property type="nucleotide sequence ID" value="NZ_QBKR01000003.1"/>
</dbReference>
<evidence type="ECO:0000259" key="5">
    <source>
        <dbReference type="Pfam" id="PF02836"/>
    </source>
</evidence>
<dbReference type="Gene3D" id="2.60.120.260">
    <property type="entry name" value="Galactose-binding domain-like"/>
    <property type="match status" value="1"/>
</dbReference>
<keyword evidence="2 7" id="KW-0378">Hydrolase</keyword>
<organism evidence="7 8">
    <name type="scientific">Melghirimyces profundicolus</name>
    <dbReference type="NCBI Taxonomy" id="1242148"/>
    <lineage>
        <taxon>Bacteria</taxon>
        <taxon>Bacillati</taxon>
        <taxon>Bacillota</taxon>
        <taxon>Bacilli</taxon>
        <taxon>Bacillales</taxon>
        <taxon>Thermoactinomycetaceae</taxon>
        <taxon>Melghirimyces</taxon>
    </lineage>
</organism>
<dbReference type="InterPro" id="IPR006102">
    <property type="entry name" value="Ig-like_GH2"/>
</dbReference>
<dbReference type="InterPro" id="IPR006104">
    <property type="entry name" value="Glyco_hydro_2_N"/>
</dbReference>
<dbReference type="GO" id="GO:0005975">
    <property type="term" value="P:carbohydrate metabolic process"/>
    <property type="evidence" value="ECO:0007669"/>
    <property type="project" value="InterPro"/>
</dbReference>
<dbReference type="SUPFAM" id="SSF49785">
    <property type="entry name" value="Galactose-binding domain-like"/>
    <property type="match status" value="1"/>
</dbReference>
<keyword evidence="3" id="KW-0326">Glycosidase</keyword>
<name>A0A2T6C7Z2_9BACL</name>
<comment type="caution">
    <text evidence="7">The sequence shown here is derived from an EMBL/GenBank/DDBJ whole genome shotgun (WGS) entry which is preliminary data.</text>
</comment>
<evidence type="ECO:0000313" key="7">
    <source>
        <dbReference type="EMBL" id="PTX64437.1"/>
    </source>
</evidence>
<feature type="domain" description="Glycoside hydrolase family 2 catalytic" evidence="5">
    <location>
        <begin position="289"/>
        <end position="447"/>
    </location>
</feature>
<dbReference type="EMBL" id="QBKR01000003">
    <property type="protein sequence ID" value="PTX64437.1"/>
    <property type="molecule type" value="Genomic_DNA"/>
</dbReference>
<dbReference type="SUPFAM" id="SSF51445">
    <property type="entry name" value="(Trans)glycosidases"/>
    <property type="match status" value="1"/>
</dbReference>
<evidence type="ECO:0000256" key="2">
    <source>
        <dbReference type="ARBA" id="ARBA00022801"/>
    </source>
</evidence>
<dbReference type="InterPro" id="IPR008979">
    <property type="entry name" value="Galactose-bd-like_sf"/>
</dbReference>
<keyword evidence="8" id="KW-1185">Reference proteome</keyword>
<sequence length="582" mass="68069">MSRMPRPEYPRPHFRRDLWINLNGEWQFEFDDNNVGTREKWYAGKDFSRTITVPFSYQSRLSGIGETRFHDLVWYKRRFELPDEMSGKTILLHFGAVDYRAWVWVNGMFVAFHEGGHVPFHADITPHLKDGSNEVVVKAEDPSGALDQPRGKQYWKEQSESIFYTRTTGIWQTVWLEAVSETHLEKVKMTPDIDRDEIAIEYWVKHPRPGDRLVIGISFDGEPVAEETVLLRQARSRRRIHLNDFHVHGPGRLWSPEHPNLYDVTFTLRRDDRVMDEVTSYFGMRKISIENGQVFLNNRPYYMKLVLDQGYFPDGILTPPSDEALRRDVELTKAMGFNGARKHQKVEDPRYLYWADKLGLLVWGEMANCYTYSDQAVRRMTAEWQEAIERDYNHPSIVAWVPLNESWGVPQLLTDPRQQAHSLALYWLTKSLDPTRLVISNDGWEHTRSDLFTIHDYEARKDVLKERYADQDRILSSMPGNRLLYVPGYPYRGEPILVTEFGGIAYKKSDWEGWGYSGACDDEDFVNRYRDVVSAMLESPMIQGFCYTQLTDVEQEINGLLTYDRKPKVDPERIRSINEGRG</sequence>
<dbReference type="AlphaFoldDB" id="A0A2T6C7Z2"/>
<feature type="domain" description="Glycoside hydrolase family 2 immunoglobulin-like beta-sandwich" evidence="4">
    <location>
        <begin position="182"/>
        <end position="285"/>
    </location>
</feature>
<evidence type="ECO:0000259" key="4">
    <source>
        <dbReference type="Pfam" id="PF00703"/>
    </source>
</evidence>
<dbReference type="Proteomes" id="UP000244240">
    <property type="component" value="Unassembled WGS sequence"/>
</dbReference>
<dbReference type="Pfam" id="PF02837">
    <property type="entry name" value="Glyco_hydro_2_N"/>
    <property type="match status" value="1"/>
</dbReference>
<dbReference type="InterPro" id="IPR013783">
    <property type="entry name" value="Ig-like_fold"/>
</dbReference>
<gene>
    <name evidence="7" type="ORF">C8P63_103223</name>
</gene>
<dbReference type="GO" id="GO:0004553">
    <property type="term" value="F:hydrolase activity, hydrolyzing O-glycosyl compounds"/>
    <property type="evidence" value="ECO:0007669"/>
    <property type="project" value="InterPro"/>
</dbReference>
<evidence type="ECO:0000259" key="6">
    <source>
        <dbReference type="Pfam" id="PF02837"/>
    </source>
</evidence>
<feature type="domain" description="Glycosyl hydrolases family 2 sugar binding" evidence="6">
    <location>
        <begin position="21"/>
        <end position="139"/>
    </location>
</feature>
<dbReference type="Pfam" id="PF00703">
    <property type="entry name" value="Glyco_hydro_2"/>
    <property type="match status" value="1"/>
</dbReference>
<dbReference type="SUPFAM" id="SSF49303">
    <property type="entry name" value="beta-Galactosidase/glucuronidase domain"/>
    <property type="match status" value="1"/>
</dbReference>
<dbReference type="Gene3D" id="2.60.40.10">
    <property type="entry name" value="Immunoglobulins"/>
    <property type="match status" value="1"/>
</dbReference>
<evidence type="ECO:0000256" key="1">
    <source>
        <dbReference type="ARBA" id="ARBA00007401"/>
    </source>
</evidence>
<dbReference type="InterPro" id="IPR017853">
    <property type="entry name" value="GH"/>
</dbReference>
<evidence type="ECO:0000256" key="3">
    <source>
        <dbReference type="ARBA" id="ARBA00023295"/>
    </source>
</evidence>
<evidence type="ECO:0000313" key="8">
    <source>
        <dbReference type="Proteomes" id="UP000244240"/>
    </source>
</evidence>
<accession>A0A2T6C7Z2</accession>
<dbReference type="PANTHER" id="PTHR42732">
    <property type="entry name" value="BETA-GALACTOSIDASE"/>
    <property type="match status" value="1"/>
</dbReference>
<dbReference type="InterPro" id="IPR006103">
    <property type="entry name" value="Glyco_hydro_2_cat"/>
</dbReference>
<reference evidence="7 8" key="1">
    <citation type="submission" date="2018-04" db="EMBL/GenBank/DDBJ databases">
        <title>Genomic Encyclopedia of Archaeal and Bacterial Type Strains, Phase II (KMG-II): from individual species to whole genera.</title>
        <authorList>
            <person name="Goeker M."/>
        </authorList>
    </citation>
    <scope>NUCLEOTIDE SEQUENCE [LARGE SCALE GENOMIC DNA]</scope>
    <source>
        <strain evidence="7 8">DSM 45787</strain>
    </source>
</reference>
<dbReference type="InterPro" id="IPR036156">
    <property type="entry name" value="Beta-gal/glucu_dom_sf"/>
</dbReference>
<proteinExistence type="inferred from homology"/>
<dbReference type="Pfam" id="PF02836">
    <property type="entry name" value="Glyco_hydro_2_C"/>
    <property type="match status" value="1"/>
</dbReference>
<protein>
    <submittedName>
        <fullName evidence="7">Glycosyl hydrolase family 2</fullName>
    </submittedName>
</protein>
<comment type="similarity">
    <text evidence="1">Belongs to the glycosyl hydrolase 2 family.</text>
</comment>
<dbReference type="Gene3D" id="3.20.20.80">
    <property type="entry name" value="Glycosidases"/>
    <property type="match status" value="1"/>
</dbReference>
<dbReference type="InterPro" id="IPR051913">
    <property type="entry name" value="GH2_Domain-Containing"/>
</dbReference>